<dbReference type="InterPro" id="IPR026026">
    <property type="entry name" value="HIT_Hint"/>
</dbReference>
<dbReference type="Gene3D" id="3.30.428.10">
    <property type="entry name" value="HIT-like"/>
    <property type="match status" value="1"/>
</dbReference>
<organism evidence="3 4">
    <name type="scientific">Halomonas saccharevitans</name>
    <dbReference type="NCBI Taxonomy" id="416872"/>
    <lineage>
        <taxon>Bacteria</taxon>
        <taxon>Pseudomonadati</taxon>
        <taxon>Pseudomonadota</taxon>
        <taxon>Gammaproteobacteria</taxon>
        <taxon>Oceanospirillales</taxon>
        <taxon>Halomonadaceae</taxon>
        <taxon>Halomonas</taxon>
    </lineage>
</organism>
<dbReference type="Pfam" id="PF01230">
    <property type="entry name" value="HIT"/>
    <property type="match status" value="1"/>
</dbReference>
<dbReference type="GO" id="GO:0032259">
    <property type="term" value="P:methylation"/>
    <property type="evidence" value="ECO:0007669"/>
    <property type="project" value="UniProtKB-KW"/>
</dbReference>
<accession>A0ABU3NHG1</accession>
<dbReference type="EC" id="2.1.1.-" evidence="3"/>
<dbReference type="Proteomes" id="UP001255917">
    <property type="component" value="Unassembled WGS sequence"/>
</dbReference>
<evidence type="ECO:0000259" key="2">
    <source>
        <dbReference type="PROSITE" id="PS51084"/>
    </source>
</evidence>
<evidence type="ECO:0000313" key="4">
    <source>
        <dbReference type="Proteomes" id="UP001255917"/>
    </source>
</evidence>
<dbReference type="SUPFAM" id="SSF54197">
    <property type="entry name" value="HIT-like"/>
    <property type="match status" value="1"/>
</dbReference>
<dbReference type="EMBL" id="JAVXUR010000006">
    <property type="protein sequence ID" value="MDT8880606.1"/>
    <property type="molecule type" value="Genomic_DNA"/>
</dbReference>
<proteinExistence type="predicted"/>
<sequence>MQDFEPDARLVADTYPITELPLCQLRLMDDARFPWLVLVPRRHEVSEVFELDERAQRQLWQEATRVGRALLEALGGDKLNIASLGNVVAQLHVHAVVRRREDAAWPAPVWGHGGAEPYEPDALADMRARILAELDRLDLDSGDQGTVDQG</sequence>
<dbReference type="GO" id="GO:0008168">
    <property type="term" value="F:methyltransferase activity"/>
    <property type="evidence" value="ECO:0007669"/>
    <property type="project" value="UniProtKB-KW"/>
</dbReference>
<dbReference type="PIRSF" id="PIRSF000714">
    <property type="entry name" value="HIT"/>
    <property type="match status" value="1"/>
</dbReference>
<comment type="caution">
    <text evidence="1">Lacks conserved residue(s) required for the propagation of feature annotation.</text>
</comment>
<dbReference type="PROSITE" id="PS51084">
    <property type="entry name" value="HIT_2"/>
    <property type="match status" value="1"/>
</dbReference>
<name>A0ABU3NHG1_9GAMM</name>
<protein>
    <submittedName>
        <fullName evidence="3">HIT family protein</fullName>
        <ecNumber evidence="3">2.1.1.-</ecNumber>
    </submittedName>
</protein>
<keyword evidence="4" id="KW-1185">Reference proteome</keyword>
<dbReference type="InterPro" id="IPR036265">
    <property type="entry name" value="HIT-like_sf"/>
</dbReference>
<gene>
    <name evidence="3" type="ORF">RSO68_14110</name>
</gene>
<evidence type="ECO:0000256" key="1">
    <source>
        <dbReference type="PROSITE-ProRule" id="PRU00464"/>
    </source>
</evidence>
<dbReference type="InterPro" id="IPR011146">
    <property type="entry name" value="HIT-like"/>
</dbReference>
<reference evidence="4" key="1">
    <citation type="submission" date="2023-07" db="EMBL/GenBank/DDBJ databases">
        <title>Substrates and metabolic shifts associated with increased methane emissions in unrestored hypersaline salterns.</title>
        <authorList>
            <person name="Bueno De Mesquita C.P."/>
            <person name="Tringe S.G."/>
        </authorList>
    </citation>
    <scope>NUCLEOTIDE SEQUENCE [LARGE SCALE GENOMIC DNA]</scope>
    <source>
        <strain evidence="4">I4</strain>
    </source>
</reference>
<feature type="domain" description="HIT" evidence="2">
    <location>
        <begin position="36"/>
        <end position="105"/>
    </location>
</feature>
<keyword evidence="3" id="KW-0808">Transferase</keyword>
<evidence type="ECO:0000313" key="3">
    <source>
        <dbReference type="EMBL" id="MDT8880606.1"/>
    </source>
</evidence>
<keyword evidence="3" id="KW-0489">Methyltransferase</keyword>
<dbReference type="RefSeq" id="WP_315587039.1">
    <property type="nucleotide sequence ID" value="NZ_JAVXUR010000006.1"/>
</dbReference>
<comment type="caution">
    <text evidence="3">The sequence shown here is derived from an EMBL/GenBank/DDBJ whole genome shotgun (WGS) entry which is preliminary data.</text>
</comment>